<evidence type="ECO:0000256" key="3">
    <source>
        <dbReference type="ARBA" id="ARBA00022816"/>
    </source>
</evidence>
<dbReference type="EMBL" id="APAU02000021">
    <property type="protein sequence ID" value="EUB61295.1"/>
    <property type="molecule type" value="Genomic_DNA"/>
</dbReference>
<dbReference type="OMA" id="TEYFKNC"/>
<keyword evidence="6" id="KW-0906">Nuclear pore complex</keyword>
<keyword evidence="3" id="KW-0509">mRNA transport</keyword>
<keyword evidence="7" id="KW-0539">Nucleus</keyword>
<evidence type="ECO:0000256" key="5">
    <source>
        <dbReference type="ARBA" id="ARBA00023010"/>
    </source>
</evidence>
<dbReference type="GO" id="GO:0051028">
    <property type="term" value="P:mRNA transport"/>
    <property type="evidence" value="ECO:0007669"/>
    <property type="project" value="UniProtKB-KW"/>
</dbReference>
<reference evidence="12" key="4">
    <citation type="submission" date="2020-10" db="UniProtKB">
        <authorList>
            <consortium name="WormBaseParasite"/>
        </authorList>
    </citation>
    <scope>IDENTIFICATION</scope>
</reference>
<dbReference type="KEGG" id="egl:EGR_03781"/>
<evidence type="ECO:0000313" key="12">
    <source>
        <dbReference type="WBParaSite" id="EgrG_000747600"/>
    </source>
</evidence>
<dbReference type="WBParaSite" id="EgrG_000747600">
    <property type="protein sequence ID" value="EgrG_000747600"/>
    <property type="gene ID" value="EgrG_000747600"/>
</dbReference>
<dbReference type="STRING" id="6210.U6J039"/>
<dbReference type="InterPro" id="IPR024882">
    <property type="entry name" value="NUP58/p45/49"/>
</dbReference>
<reference evidence="9 10" key="1">
    <citation type="journal article" date="2013" name="Nat. Genet.">
        <title>The genome of the hydatid tapeworm Echinococcus granulosus.</title>
        <authorList>
            <person name="Zheng H."/>
            <person name="Zhang W."/>
            <person name="Zhang L."/>
            <person name="Zhang Z."/>
            <person name="Li J."/>
            <person name="Lu G."/>
            <person name="Zhu Y."/>
            <person name="Wang Y."/>
            <person name="Huang Y."/>
            <person name="Liu J."/>
            <person name="Kang H."/>
            <person name="Chen J."/>
            <person name="Wang L."/>
            <person name="Chen A."/>
            <person name="Yu S."/>
            <person name="Gao Z."/>
            <person name="Jin L."/>
            <person name="Gu W."/>
            <person name="Wang Z."/>
            <person name="Zhao L."/>
            <person name="Shi B."/>
            <person name="Wen H."/>
            <person name="Lin R."/>
            <person name="Jones M.K."/>
            <person name="Brejova B."/>
            <person name="Vinar T."/>
            <person name="Zhao G."/>
            <person name="McManus D.P."/>
            <person name="Chen Z."/>
            <person name="Zhou Y."/>
            <person name="Wang S."/>
        </authorList>
    </citation>
    <scope>NUCLEOTIDE SEQUENCE [LARGE SCALE GENOMIC DNA]</scope>
</reference>
<evidence type="ECO:0000313" key="11">
    <source>
        <dbReference type="Proteomes" id="UP000492820"/>
    </source>
</evidence>
<evidence type="ECO:0000256" key="7">
    <source>
        <dbReference type="ARBA" id="ARBA00023242"/>
    </source>
</evidence>
<sequence>MSLSATFTGLLDSKAQKDTQVSPEILKLVEDLKKYFADQRRQRDEIINISNKSFDDLLSELSELQRSVTCILSELRRQSVKSSHMSDEVLKLERNSSIIQRSLDMTCDFAQNTSELTEYFKNCISSFGHRVQTYKQQVEAIEGSLSSHAKASLTPKELADVLRTLDDQFMSLAAQLYTLNEELSLSKTQLLRQRRNPDVKTAFFDSPSTNNSMSPFDKFLFDSERTSVATPYGPPPFTTTVSLASPSGVTATTGLPLATGSALQPPTTTTTTASSFFSALKPVATSGPFTFGSAAPPTTTTSTSGFTLGAFGSATTATTTPATGFSFGLPTASTGTSGTGFGFGAASAAALPATATTTAGSFGFGATTGGSIFGSPAVTRPSLFAAK</sequence>
<comment type="subcellular location">
    <subcellularLocation>
        <location evidence="1">Nucleus</location>
        <location evidence="1">Nuclear pore complex</location>
    </subcellularLocation>
</comment>
<evidence type="ECO:0000256" key="4">
    <source>
        <dbReference type="ARBA" id="ARBA00022927"/>
    </source>
</evidence>
<keyword evidence="2" id="KW-0813">Transport</keyword>
<dbReference type="PANTHER" id="PTHR13437:SF2">
    <property type="entry name" value="NUCLEOPORIN P58_P45"/>
    <property type="match status" value="1"/>
</dbReference>
<proteinExistence type="predicted"/>
<evidence type="ECO:0000256" key="6">
    <source>
        <dbReference type="ARBA" id="ARBA00023132"/>
    </source>
</evidence>
<keyword evidence="10" id="KW-1185">Reference proteome</keyword>
<dbReference type="RefSeq" id="XP_024352491.1">
    <property type="nucleotide sequence ID" value="XM_024493030.1"/>
</dbReference>
<dbReference type="PANTHER" id="PTHR13437">
    <property type="entry name" value="NUCLEOPORIN P58/P45 NUCLEOPORIN-LIKE PROTEIN 1"/>
    <property type="match status" value="1"/>
</dbReference>
<dbReference type="OrthoDB" id="2538017at2759"/>
<gene>
    <name evidence="9 12" type="ORF">EGR_03781</name>
    <name evidence="8" type="ORF">EgrG_000747600</name>
</gene>
<dbReference type="Gene3D" id="6.10.140.1350">
    <property type="match status" value="1"/>
</dbReference>
<evidence type="ECO:0000256" key="1">
    <source>
        <dbReference type="ARBA" id="ARBA00004567"/>
    </source>
</evidence>
<keyword evidence="5" id="KW-0811">Translocation</keyword>
<dbReference type="GO" id="GO:0005643">
    <property type="term" value="C:nuclear pore"/>
    <property type="evidence" value="ECO:0007669"/>
    <property type="project" value="UniProtKB-SubCell"/>
</dbReference>
<accession>U6J039</accession>
<dbReference type="Proteomes" id="UP000492820">
    <property type="component" value="Unassembled WGS sequence"/>
</dbReference>
<reference evidence="8" key="3">
    <citation type="submission" date="2014-06" db="EMBL/GenBank/DDBJ databases">
        <authorList>
            <person name="Aslett M."/>
        </authorList>
    </citation>
    <scope>NUCLEOTIDE SEQUENCE</scope>
</reference>
<evidence type="ECO:0000313" key="8">
    <source>
        <dbReference type="EMBL" id="CDS15070.1"/>
    </source>
</evidence>
<evidence type="ECO:0000313" key="10">
    <source>
        <dbReference type="Proteomes" id="UP000019149"/>
    </source>
</evidence>
<protein>
    <submittedName>
        <fullName evidence="9">Nucleoporin p58/p45</fullName>
    </submittedName>
    <submittedName>
        <fullName evidence="8">Nucleoporin p58:p45</fullName>
    </submittedName>
</protein>
<evidence type="ECO:0000256" key="2">
    <source>
        <dbReference type="ARBA" id="ARBA00022448"/>
    </source>
</evidence>
<dbReference type="GO" id="GO:0017056">
    <property type="term" value="F:structural constituent of nuclear pore"/>
    <property type="evidence" value="ECO:0007669"/>
    <property type="project" value="InterPro"/>
</dbReference>
<organism evidence="9 10">
    <name type="scientific">Echinococcus granulosus</name>
    <name type="common">Hydatid tapeworm</name>
    <dbReference type="NCBI Taxonomy" id="6210"/>
    <lineage>
        <taxon>Eukaryota</taxon>
        <taxon>Metazoa</taxon>
        <taxon>Spiralia</taxon>
        <taxon>Lophotrochozoa</taxon>
        <taxon>Platyhelminthes</taxon>
        <taxon>Cestoda</taxon>
        <taxon>Eucestoda</taxon>
        <taxon>Cyclophyllidea</taxon>
        <taxon>Taeniidae</taxon>
        <taxon>Echinococcus</taxon>
        <taxon>Echinococcus granulosus group</taxon>
    </lineage>
</organism>
<keyword evidence="4" id="KW-0653">Protein transport</keyword>
<dbReference type="GeneID" id="36339496"/>
<dbReference type="GO" id="GO:0015031">
    <property type="term" value="P:protein transport"/>
    <property type="evidence" value="ECO:0007669"/>
    <property type="project" value="UniProtKB-KW"/>
</dbReference>
<name>U6J039_ECHGR</name>
<dbReference type="Pfam" id="PF15967">
    <property type="entry name" value="Nucleoporin_FG2"/>
    <property type="match status" value="1"/>
</dbReference>
<dbReference type="AlphaFoldDB" id="U6J039"/>
<dbReference type="GO" id="GO:0008139">
    <property type="term" value="F:nuclear localization sequence binding"/>
    <property type="evidence" value="ECO:0007669"/>
    <property type="project" value="InterPro"/>
</dbReference>
<dbReference type="CTD" id="36339496"/>
<dbReference type="Proteomes" id="UP000019149">
    <property type="component" value="Unassembled WGS sequence"/>
</dbReference>
<dbReference type="EMBL" id="LK028576">
    <property type="protein sequence ID" value="CDS15070.1"/>
    <property type="molecule type" value="Genomic_DNA"/>
</dbReference>
<reference evidence="8 11" key="2">
    <citation type="journal article" date="2013" name="Nature">
        <title>The genomes of four tapeworm species reveal adaptations to parasitism.</title>
        <authorList>
            <person name="Tsai I.J."/>
            <person name="Zarowiecki M."/>
            <person name="Holroyd N."/>
            <person name="Garciarrubio A."/>
            <person name="Sanchez-Flores A."/>
            <person name="Brooks K.L."/>
            <person name="Tracey A."/>
            <person name="Bobes R.J."/>
            <person name="Fragoso G."/>
            <person name="Sciutto E."/>
            <person name="Aslett M."/>
            <person name="Beasley H."/>
            <person name="Bennett H.M."/>
            <person name="Cai J."/>
            <person name="Camicia F."/>
            <person name="Clark R."/>
            <person name="Cucher M."/>
            <person name="De Silva N."/>
            <person name="Day T.A."/>
            <person name="Deplazes P."/>
            <person name="Estrada K."/>
            <person name="Fernandez C."/>
            <person name="Holland P.W."/>
            <person name="Hou J."/>
            <person name="Hu S."/>
            <person name="Huckvale T."/>
            <person name="Hung S.S."/>
            <person name="Kamenetzky L."/>
            <person name="Keane J.A."/>
            <person name="Kiss F."/>
            <person name="Koziol U."/>
            <person name="Lambert O."/>
            <person name="Liu K."/>
            <person name="Luo X."/>
            <person name="Luo Y."/>
            <person name="Macchiaroli N."/>
            <person name="Nichol S."/>
            <person name="Paps J."/>
            <person name="Parkinson J."/>
            <person name="Pouchkina-Stantcheva N."/>
            <person name="Riddiford N."/>
            <person name="Rosenzvit M."/>
            <person name="Salinas G."/>
            <person name="Wasmuth J.D."/>
            <person name="Zamanian M."/>
            <person name="Zheng Y."/>
            <person name="Cai X."/>
            <person name="Soberon X."/>
            <person name="Olson P.D."/>
            <person name="Laclette J.P."/>
            <person name="Brehm K."/>
            <person name="Berriman M."/>
            <person name="Garciarrubio A."/>
            <person name="Bobes R.J."/>
            <person name="Fragoso G."/>
            <person name="Sanchez-Flores A."/>
            <person name="Estrada K."/>
            <person name="Cevallos M.A."/>
            <person name="Morett E."/>
            <person name="Gonzalez V."/>
            <person name="Portillo T."/>
            <person name="Ochoa-Leyva A."/>
            <person name="Jose M.V."/>
            <person name="Sciutto E."/>
            <person name="Landa A."/>
            <person name="Jimenez L."/>
            <person name="Valdes V."/>
            <person name="Carrero J.C."/>
            <person name="Larralde C."/>
            <person name="Morales-Montor J."/>
            <person name="Limon-Lason J."/>
            <person name="Soberon X."/>
            <person name="Laclette J.P."/>
        </authorList>
    </citation>
    <scope>NUCLEOTIDE SEQUENCE [LARGE SCALE GENOMIC DNA]</scope>
</reference>
<evidence type="ECO:0000313" key="9">
    <source>
        <dbReference type="EMBL" id="EUB61295.1"/>
    </source>
</evidence>